<evidence type="ECO:0000256" key="2">
    <source>
        <dbReference type="ARBA" id="ARBA00022898"/>
    </source>
</evidence>
<dbReference type="Pfam" id="PF00155">
    <property type="entry name" value="Aminotran_1_2"/>
    <property type="match status" value="1"/>
</dbReference>
<gene>
    <name evidence="7" type="ORF">GCM10022244_56340</name>
</gene>
<keyword evidence="5" id="KW-0804">Transcription</keyword>
<dbReference type="CDD" id="cd00609">
    <property type="entry name" value="AAT_like"/>
    <property type="match status" value="1"/>
</dbReference>
<evidence type="ECO:0000313" key="7">
    <source>
        <dbReference type="EMBL" id="GAA3941071.1"/>
    </source>
</evidence>
<dbReference type="InterPro" id="IPR036388">
    <property type="entry name" value="WH-like_DNA-bd_sf"/>
</dbReference>
<dbReference type="InterPro" id="IPR015422">
    <property type="entry name" value="PyrdxlP-dep_Trfase_small"/>
</dbReference>
<reference evidence="8" key="1">
    <citation type="journal article" date="2019" name="Int. J. Syst. Evol. Microbiol.">
        <title>The Global Catalogue of Microorganisms (GCM) 10K type strain sequencing project: providing services to taxonomists for standard genome sequencing and annotation.</title>
        <authorList>
            <consortium name="The Broad Institute Genomics Platform"/>
            <consortium name="The Broad Institute Genome Sequencing Center for Infectious Disease"/>
            <person name="Wu L."/>
            <person name="Ma J."/>
        </authorList>
    </citation>
    <scope>NUCLEOTIDE SEQUENCE [LARGE SCALE GENOMIC DNA]</scope>
    <source>
        <strain evidence="8">JCM 16956</strain>
    </source>
</reference>
<keyword evidence="7" id="KW-0808">Transferase</keyword>
<dbReference type="CDD" id="cd07377">
    <property type="entry name" value="WHTH_GntR"/>
    <property type="match status" value="1"/>
</dbReference>
<dbReference type="PROSITE" id="PS50949">
    <property type="entry name" value="HTH_GNTR"/>
    <property type="match status" value="1"/>
</dbReference>
<comment type="caution">
    <text evidence="7">The sequence shown here is derived from an EMBL/GenBank/DDBJ whole genome shotgun (WGS) entry which is preliminary data.</text>
</comment>
<dbReference type="EMBL" id="BAABAJ010000031">
    <property type="protein sequence ID" value="GAA3941071.1"/>
    <property type="molecule type" value="Genomic_DNA"/>
</dbReference>
<dbReference type="RefSeq" id="WP_345287836.1">
    <property type="nucleotide sequence ID" value="NZ_BAABAJ010000031.1"/>
</dbReference>
<dbReference type="GO" id="GO:0008483">
    <property type="term" value="F:transaminase activity"/>
    <property type="evidence" value="ECO:0007669"/>
    <property type="project" value="UniProtKB-KW"/>
</dbReference>
<keyword evidence="8" id="KW-1185">Reference proteome</keyword>
<evidence type="ECO:0000259" key="6">
    <source>
        <dbReference type="PROSITE" id="PS50949"/>
    </source>
</evidence>
<evidence type="ECO:0000313" key="8">
    <source>
        <dbReference type="Proteomes" id="UP001501000"/>
    </source>
</evidence>
<keyword evidence="7" id="KW-0032">Aminotransferase</keyword>
<proteinExistence type="inferred from homology"/>
<dbReference type="InterPro" id="IPR000524">
    <property type="entry name" value="Tscrpt_reg_HTH_GntR"/>
</dbReference>
<evidence type="ECO:0000256" key="5">
    <source>
        <dbReference type="ARBA" id="ARBA00023163"/>
    </source>
</evidence>
<evidence type="ECO:0000256" key="1">
    <source>
        <dbReference type="ARBA" id="ARBA00005384"/>
    </source>
</evidence>
<dbReference type="Gene3D" id="3.90.1150.10">
    <property type="entry name" value="Aspartate Aminotransferase, domain 1"/>
    <property type="match status" value="1"/>
</dbReference>
<accession>A0ABP7NAK3</accession>
<keyword evidence="3" id="KW-0805">Transcription regulation</keyword>
<dbReference type="InterPro" id="IPR015421">
    <property type="entry name" value="PyrdxlP-dep_Trfase_major"/>
</dbReference>
<keyword evidence="2" id="KW-0663">Pyridoxal phosphate</keyword>
<protein>
    <submittedName>
        <fullName evidence="7">PLP-dependent aminotransferase family protein</fullName>
    </submittedName>
</protein>
<dbReference type="InterPro" id="IPR051446">
    <property type="entry name" value="HTH_trans_reg/aminotransferase"/>
</dbReference>
<dbReference type="SUPFAM" id="SSF46785">
    <property type="entry name" value="Winged helix' DNA-binding domain"/>
    <property type="match status" value="1"/>
</dbReference>
<sequence length="489" mass="52031">MAEGRVVHTADRTLTGRQLASLLTPPPEGRFGYRELARAVREALLDGRVALRLRLPAERELAGVLGVSRTTVTGAYDLLRESGYAHSRRGAGTWTALPEGQAPTALGSFHGEGTATIDLALAAPEAPAAELAAALAAASAELPRYAGTQGYHPYGLPALRAAVAARYTARGLPTRPEQILVTTGAQQALSLVLTLLGRPSDRVLAENPSYANALDAMRGRGLRITPVPVTEAGWDTGLVEAALRQTAPRLAYLIPDFHNPTGRLMPQDQRREVARAARATRTWLVVDETLTDMALDVPAPRPFASGVGGGDGEQIVSVGSLSKSCWGGLRVGWVRAAAGVVTELARVRITADLAGSVLDQLVAVELMDRLGTILPARIAELRRRREALTAALARHVPEWRWTVPPGGMCLWIDLGRPVASALSARALRHGVRVEGGARFGVDPGTHEHRLRIPYTLAEEAYEPAAERLAAALDGAPGRFADPALPDWVA</sequence>
<dbReference type="PANTHER" id="PTHR46577">
    <property type="entry name" value="HTH-TYPE TRANSCRIPTIONAL REGULATORY PROTEIN GABR"/>
    <property type="match status" value="1"/>
</dbReference>
<dbReference type="PRINTS" id="PR00035">
    <property type="entry name" value="HTHGNTR"/>
</dbReference>
<comment type="similarity">
    <text evidence="1">In the C-terminal section; belongs to the class-I pyridoxal-phosphate-dependent aminotransferase family.</text>
</comment>
<dbReference type="InterPro" id="IPR015424">
    <property type="entry name" value="PyrdxlP-dep_Trfase"/>
</dbReference>
<dbReference type="InterPro" id="IPR004839">
    <property type="entry name" value="Aminotransferase_I/II_large"/>
</dbReference>
<dbReference type="SUPFAM" id="SSF53383">
    <property type="entry name" value="PLP-dependent transferases"/>
    <property type="match status" value="1"/>
</dbReference>
<name>A0ABP7NAK3_9ACTN</name>
<dbReference type="PANTHER" id="PTHR46577:SF1">
    <property type="entry name" value="HTH-TYPE TRANSCRIPTIONAL REGULATORY PROTEIN GABR"/>
    <property type="match status" value="1"/>
</dbReference>
<feature type="domain" description="HTH gntR-type" evidence="6">
    <location>
        <begin position="30"/>
        <end position="98"/>
    </location>
</feature>
<dbReference type="InterPro" id="IPR036390">
    <property type="entry name" value="WH_DNA-bd_sf"/>
</dbReference>
<organism evidence="7 8">
    <name type="scientific">Streptomyces gulbargensis</name>
    <dbReference type="NCBI Taxonomy" id="364901"/>
    <lineage>
        <taxon>Bacteria</taxon>
        <taxon>Bacillati</taxon>
        <taxon>Actinomycetota</taxon>
        <taxon>Actinomycetes</taxon>
        <taxon>Kitasatosporales</taxon>
        <taxon>Streptomycetaceae</taxon>
        <taxon>Streptomyces</taxon>
    </lineage>
</organism>
<keyword evidence="4" id="KW-0238">DNA-binding</keyword>
<dbReference type="SMART" id="SM00345">
    <property type="entry name" value="HTH_GNTR"/>
    <property type="match status" value="1"/>
</dbReference>
<dbReference type="Gene3D" id="1.10.10.10">
    <property type="entry name" value="Winged helix-like DNA-binding domain superfamily/Winged helix DNA-binding domain"/>
    <property type="match status" value="1"/>
</dbReference>
<dbReference type="Pfam" id="PF00392">
    <property type="entry name" value="GntR"/>
    <property type="match status" value="1"/>
</dbReference>
<evidence type="ECO:0000256" key="4">
    <source>
        <dbReference type="ARBA" id="ARBA00023125"/>
    </source>
</evidence>
<dbReference type="Gene3D" id="3.40.640.10">
    <property type="entry name" value="Type I PLP-dependent aspartate aminotransferase-like (Major domain)"/>
    <property type="match status" value="1"/>
</dbReference>
<evidence type="ECO:0000256" key="3">
    <source>
        <dbReference type="ARBA" id="ARBA00023015"/>
    </source>
</evidence>
<dbReference type="Proteomes" id="UP001501000">
    <property type="component" value="Unassembled WGS sequence"/>
</dbReference>